<accession>A0AAE1AG22</accession>
<dbReference type="AlphaFoldDB" id="A0AAE1AG22"/>
<evidence type="ECO:0000313" key="2">
    <source>
        <dbReference type="Proteomes" id="UP001283361"/>
    </source>
</evidence>
<name>A0AAE1AG22_9GAST</name>
<comment type="caution">
    <text evidence="1">The sequence shown here is derived from an EMBL/GenBank/DDBJ whole genome shotgun (WGS) entry which is preliminary data.</text>
</comment>
<organism evidence="1 2">
    <name type="scientific">Elysia crispata</name>
    <name type="common">lettuce slug</name>
    <dbReference type="NCBI Taxonomy" id="231223"/>
    <lineage>
        <taxon>Eukaryota</taxon>
        <taxon>Metazoa</taxon>
        <taxon>Spiralia</taxon>
        <taxon>Lophotrochozoa</taxon>
        <taxon>Mollusca</taxon>
        <taxon>Gastropoda</taxon>
        <taxon>Heterobranchia</taxon>
        <taxon>Euthyneura</taxon>
        <taxon>Panpulmonata</taxon>
        <taxon>Sacoglossa</taxon>
        <taxon>Placobranchoidea</taxon>
        <taxon>Plakobranchidae</taxon>
        <taxon>Elysia</taxon>
    </lineage>
</organism>
<sequence length="138" mass="15495">MSDFSSNAWLYGRASATCIDKIILSTSGGKTRLLLSTSFKHLRTSQHIFQILTSLTKNAKTIKALINIDWIITHILNLRNDLQSHMYECGALNHQSPDQSYKETTESSARNRDLLQEVKPATRKNRGVGSDINTKLCS</sequence>
<evidence type="ECO:0000313" key="1">
    <source>
        <dbReference type="EMBL" id="KAK3786967.1"/>
    </source>
</evidence>
<dbReference type="Proteomes" id="UP001283361">
    <property type="component" value="Unassembled WGS sequence"/>
</dbReference>
<protein>
    <submittedName>
        <fullName evidence="1">Uncharacterized protein</fullName>
    </submittedName>
</protein>
<reference evidence="1" key="1">
    <citation type="journal article" date="2023" name="G3 (Bethesda)">
        <title>A reference genome for the long-term kleptoplast-retaining sea slug Elysia crispata morphotype clarki.</title>
        <authorList>
            <person name="Eastman K.E."/>
            <person name="Pendleton A.L."/>
            <person name="Shaikh M.A."/>
            <person name="Suttiyut T."/>
            <person name="Ogas R."/>
            <person name="Tomko P."/>
            <person name="Gavelis G."/>
            <person name="Widhalm J.R."/>
            <person name="Wisecaver J.H."/>
        </authorList>
    </citation>
    <scope>NUCLEOTIDE SEQUENCE</scope>
    <source>
        <strain evidence="1">ECLA1</strain>
    </source>
</reference>
<proteinExistence type="predicted"/>
<keyword evidence="2" id="KW-1185">Reference proteome</keyword>
<dbReference type="EMBL" id="JAWDGP010001925">
    <property type="protein sequence ID" value="KAK3786967.1"/>
    <property type="molecule type" value="Genomic_DNA"/>
</dbReference>
<gene>
    <name evidence="1" type="ORF">RRG08_005833</name>
</gene>